<dbReference type="EMBL" id="JARUIS010000003">
    <property type="protein sequence ID" value="MDS1002661.1"/>
    <property type="molecule type" value="Genomic_DNA"/>
</dbReference>
<reference evidence="1" key="1">
    <citation type="submission" date="2023-04" db="EMBL/GenBank/DDBJ databases">
        <title>Assessment of the microbiological origin of a defect in Grana Padano cheese.</title>
        <authorList>
            <person name="Zago M."/>
            <person name="Rossetti L."/>
            <person name="Bonvini B."/>
            <person name="Carminati D."/>
            <person name="Giraffa G."/>
        </authorList>
    </citation>
    <scope>NUCLEOTIDE SEQUENCE</scope>
    <source>
        <strain evidence="1">4990</strain>
    </source>
</reference>
<name>A0AAE4JS01_CLOSG</name>
<comment type="caution">
    <text evidence="1">The sequence shown here is derived from an EMBL/GenBank/DDBJ whole genome shotgun (WGS) entry which is preliminary data.</text>
</comment>
<protein>
    <submittedName>
        <fullName evidence="1">Uncharacterized protein</fullName>
    </submittedName>
</protein>
<dbReference type="AlphaFoldDB" id="A0AAE4JS01"/>
<evidence type="ECO:0000313" key="1">
    <source>
        <dbReference type="EMBL" id="MDS1002661.1"/>
    </source>
</evidence>
<dbReference type="RefSeq" id="WP_310942974.1">
    <property type="nucleotide sequence ID" value="NZ_JARUIS010000003.1"/>
</dbReference>
<evidence type="ECO:0000313" key="2">
    <source>
        <dbReference type="Proteomes" id="UP001182303"/>
    </source>
</evidence>
<proteinExistence type="predicted"/>
<sequence>MRVWYLQYTLSLKINYEKVQNIRFSLQRVSKTDKRTEFQGIITFIFNSSMNHSLKGEDVVELYVDKNAEKACLDTCGNYSETKQVILRI</sequence>
<organism evidence="1 2">
    <name type="scientific">Clostridium sporogenes</name>
    <dbReference type="NCBI Taxonomy" id="1509"/>
    <lineage>
        <taxon>Bacteria</taxon>
        <taxon>Bacillati</taxon>
        <taxon>Bacillota</taxon>
        <taxon>Clostridia</taxon>
        <taxon>Eubacteriales</taxon>
        <taxon>Clostridiaceae</taxon>
        <taxon>Clostridium</taxon>
    </lineage>
</organism>
<accession>A0AAE4JS01</accession>
<dbReference type="Proteomes" id="UP001182303">
    <property type="component" value="Unassembled WGS sequence"/>
</dbReference>
<gene>
    <name evidence="1" type="ORF">P9J83_03975</name>
</gene>